<comment type="caution">
    <text evidence="3">The sequence shown here is derived from an EMBL/GenBank/DDBJ whole genome shotgun (WGS) entry which is preliminary data.</text>
</comment>
<dbReference type="Proteomes" id="UP000272400">
    <property type="component" value="Unassembled WGS sequence"/>
</dbReference>
<sequence>MALRKEYGRLVGLTEKREEPGRRRERRTYGHVRSRAARRAVLERSRGRCEFCERDAPGVTDRGHPILEVDHVREIAKDGRDHPEQMIALCPNCHAVKTRGAGRRAMVEGLLEKVGGLHREALDEPDESAPGERTEASED</sequence>
<proteinExistence type="predicted"/>
<dbReference type="AlphaFoldDB" id="A0A3N1DD39"/>
<evidence type="ECO:0000313" key="3">
    <source>
        <dbReference type="EMBL" id="ROO91068.1"/>
    </source>
</evidence>
<accession>A0A3N1DD39</accession>
<dbReference type="GO" id="GO:0003676">
    <property type="term" value="F:nucleic acid binding"/>
    <property type="evidence" value="ECO:0007669"/>
    <property type="project" value="InterPro"/>
</dbReference>
<evidence type="ECO:0000259" key="2">
    <source>
        <dbReference type="SMART" id="SM00507"/>
    </source>
</evidence>
<dbReference type="InterPro" id="IPR002711">
    <property type="entry name" value="HNH"/>
</dbReference>
<feature type="region of interest" description="Disordered" evidence="1">
    <location>
        <begin position="117"/>
        <end position="139"/>
    </location>
</feature>
<keyword evidence="3" id="KW-0255">Endonuclease</keyword>
<reference evidence="3 4" key="1">
    <citation type="submission" date="2018-11" db="EMBL/GenBank/DDBJ databases">
        <title>Sequencing the genomes of 1000 actinobacteria strains.</title>
        <authorList>
            <person name="Klenk H.-P."/>
        </authorList>
    </citation>
    <scope>NUCLEOTIDE SEQUENCE [LARGE SCALE GENOMIC DNA]</scope>
    <source>
        <strain evidence="3 4">DSM 44254</strain>
    </source>
</reference>
<gene>
    <name evidence="3" type="ORF">EDD29_8815</name>
</gene>
<keyword evidence="3" id="KW-0378">Hydrolase</keyword>
<feature type="compositionally biased region" description="Basic and acidic residues" evidence="1">
    <location>
        <begin position="130"/>
        <end position="139"/>
    </location>
</feature>
<keyword evidence="4" id="KW-1185">Reference proteome</keyword>
<evidence type="ECO:0000313" key="4">
    <source>
        <dbReference type="Proteomes" id="UP000272400"/>
    </source>
</evidence>
<dbReference type="InterPro" id="IPR003615">
    <property type="entry name" value="HNH_nuc"/>
</dbReference>
<protein>
    <submittedName>
        <fullName evidence="3">HNH endonuclease</fullName>
    </submittedName>
</protein>
<dbReference type="GO" id="GO:0004519">
    <property type="term" value="F:endonuclease activity"/>
    <property type="evidence" value="ECO:0007669"/>
    <property type="project" value="UniProtKB-KW"/>
</dbReference>
<dbReference type="CDD" id="cd00085">
    <property type="entry name" value="HNHc"/>
    <property type="match status" value="1"/>
</dbReference>
<dbReference type="EMBL" id="RJKE01000001">
    <property type="protein sequence ID" value="ROO91068.1"/>
    <property type="molecule type" value="Genomic_DNA"/>
</dbReference>
<feature type="domain" description="HNH nuclease" evidence="2">
    <location>
        <begin position="36"/>
        <end position="95"/>
    </location>
</feature>
<keyword evidence="3" id="KW-0540">Nuclease</keyword>
<name>A0A3N1DD39_9ACTN</name>
<dbReference type="RefSeq" id="WP_170201809.1">
    <property type="nucleotide sequence ID" value="NZ_RJKE01000001.1"/>
</dbReference>
<dbReference type="Gene3D" id="1.10.30.50">
    <property type="match status" value="1"/>
</dbReference>
<organism evidence="3 4">
    <name type="scientific">Actinocorallia herbida</name>
    <dbReference type="NCBI Taxonomy" id="58109"/>
    <lineage>
        <taxon>Bacteria</taxon>
        <taxon>Bacillati</taxon>
        <taxon>Actinomycetota</taxon>
        <taxon>Actinomycetes</taxon>
        <taxon>Streptosporangiales</taxon>
        <taxon>Thermomonosporaceae</taxon>
        <taxon>Actinocorallia</taxon>
    </lineage>
</organism>
<dbReference type="SMART" id="SM00507">
    <property type="entry name" value="HNHc"/>
    <property type="match status" value="1"/>
</dbReference>
<dbReference type="GO" id="GO:0008270">
    <property type="term" value="F:zinc ion binding"/>
    <property type="evidence" value="ECO:0007669"/>
    <property type="project" value="InterPro"/>
</dbReference>
<evidence type="ECO:0000256" key="1">
    <source>
        <dbReference type="SAM" id="MobiDB-lite"/>
    </source>
</evidence>
<dbReference type="Pfam" id="PF01844">
    <property type="entry name" value="HNH"/>
    <property type="match status" value="1"/>
</dbReference>